<dbReference type="EMBL" id="JBAMMX010000019">
    <property type="protein sequence ID" value="KAK6922222.1"/>
    <property type="molecule type" value="Genomic_DNA"/>
</dbReference>
<dbReference type="InterPro" id="IPR000916">
    <property type="entry name" value="Bet_v_I/MLP"/>
</dbReference>
<dbReference type="Proteomes" id="UP001370490">
    <property type="component" value="Unassembled WGS sequence"/>
</dbReference>
<organism evidence="3 4">
    <name type="scientific">Dillenia turbinata</name>
    <dbReference type="NCBI Taxonomy" id="194707"/>
    <lineage>
        <taxon>Eukaryota</taxon>
        <taxon>Viridiplantae</taxon>
        <taxon>Streptophyta</taxon>
        <taxon>Embryophyta</taxon>
        <taxon>Tracheophyta</taxon>
        <taxon>Spermatophyta</taxon>
        <taxon>Magnoliopsida</taxon>
        <taxon>eudicotyledons</taxon>
        <taxon>Gunneridae</taxon>
        <taxon>Pentapetalae</taxon>
        <taxon>Dilleniales</taxon>
        <taxon>Dilleniaceae</taxon>
        <taxon>Dillenia</taxon>
    </lineage>
</organism>
<dbReference type="PANTHER" id="PTHR31338:SF16">
    <property type="entry name" value="POLYKETIDE CYCLASE_DEHYDRASE AND LIPID TRANSPORT SUPERFAMILY PROTEIN"/>
    <property type="match status" value="1"/>
</dbReference>
<accession>A0AAN8V3W8</accession>
<dbReference type="AlphaFoldDB" id="A0AAN8V3W8"/>
<dbReference type="InterPro" id="IPR052006">
    <property type="entry name" value="MLP-like"/>
</dbReference>
<comment type="similarity">
    <text evidence="1">Belongs to the MLP family.</text>
</comment>
<evidence type="ECO:0000313" key="3">
    <source>
        <dbReference type="EMBL" id="KAK6922222.1"/>
    </source>
</evidence>
<reference evidence="3 4" key="1">
    <citation type="submission" date="2023-12" db="EMBL/GenBank/DDBJ databases">
        <title>A high-quality genome assembly for Dillenia turbinata (Dilleniales).</title>
        <authorList>
            <person name="Chanderbali A."/>
        </authorList>
    </citation>
    <scope>NUCLEOTIDE SEQUENCE [LARGE SCALE GENOMIC DNA]</scope>
    <source>
        <strain evidence="3">LSX21</strain>
        <tissue evidence="3">Leaf</tissue>
    </source>
</reference>
<dbReference type="Pfam" id="PF00407">
    <property type="entry name" value="Bet_v_1"/>
    <property type="match status" value="2"/>
</dbReference>
<gene>
    <name evidence="3" type="ORF">RJ641_012729</name>
</gene>
<feature type="domain" description="Bet v I/Major latex protein" evidence="2">
    <location>
        <begin position="73"/>
        <end position="219"/>
    </location>
</feature>
<dbReference type="InterPro" id="IPR023393">
    <property type="entry name" value="START-like_dom_sf"/>
</dbReference>
<protein>
    <submittedName>
        <fullName evidence="3">Bet v I/Major latex protein</fullName>
    </submittedName>
</protein>
<dbReference type="SUPFAM" id="SSF55961">
    <property type="entry name" value="Bet v1-like"/>
    <property type="match status" value="2"/>
</dbReference>
<dbReference type="SMART" id="SM01037">
    <property type="entry name" value="Bet_v_1"/>
    <property type="match status" value="1"/>
</dbReference>
<sequence>MALEGKLEMEMKFKCSPDAFFDVVKGKNHHLPKAVETIRNIEVHEGDWETEGSIKHWDYICGYCGCLSSVSMGKVERMEWEMETKCSAIDFYEVFKGKAHQMPNACPRLQSIELHEGDWETEGHVKLWSFIADGKLEKNKEKLSVDEANKVVTLELIEGTVFEQFNSFKVIMQAIPKPKGGLIKWAFEYERKDESPHPEKYKDFASHLTETLDDYLVKGA</sequence>
<dbReference type="GO" id="GO:0006952">
    <property type="term" value="P:defense response"/>
    <property type="evidence" value="ECO:0007669"/>
    <property type="project" value="InterPro"/>
</dbReference>
<evidence type="ECO:0000259" key="2">
    <source>
        <dbReference type="SMART" id="SM01037"/>
    </source>
</evidence>
<dbReference type="Gene3D" id="3.30.530.20">
    <property type="match status" value="2"/>
</dbReference>
<dbReference type="PANTHER" id="PTHR31338">
    <property type="entry name" value="POLYKETIDE CYCLASE/DEHYDRASE AND LIPID TRANSPORT SUPERFAMILY PROTEIN"/>
    <property type="match status" value="1"/>
</dbReference>
<keyword evidence="4" id="KW-1185">Reference proteome</keyword>
<comment type="caution">
    <text evidence="3">The sequence shown here is derived from an EMBL/GenBank/DDBJ whole genome shotgun (WGS) entry which is preliminary data.</text>
</comment>
<evidence type="ECO:0000313" key="4">
    <source>
        <dbReference type="Proteomes" id="UP001370490"/>
    </source>
</evidence>
<evidence type="ECO:0000256" key="1">
    <source>
        <dbReference type="ARBA" id="ARBA00038242"/>
    </source>
</evidence>
<name>A0AAN8V3W8_9MAGN</name>
<dbReference type="CDD" id="cd07816">
    <property type="entry name" value="Bet_v1-like"/>
    <property type="match status" value="1"/>
</dbReference>
<proteinExistence type="inferred from homology"/>